<reference evidence="2 3" key="1">
    <citation type="submission" date="2014-09" db="EMBL/GenBank/DDBJ databases">
        <title>Genome sequence of Flavobacterium aquidurense RC62.</title>
        <authorList>
            <person name="Kim J.F."/>
            <person name="Kwak M.-J."/>
        </authorList>
    </citation>
    <scope>NUCLEOTIDE SEQUENCE [LARGE SCALE GENOMIC DNA]</scope>
    <source>
        <strain evidence="2 3">RC62</strain>
    </source>
</reference>
<sequence>MGIIKKILVILILVFAIVLIGAYFMPKKYSVEREITINKPVDSVFNYVKYLKNQNDFSVWASIDPKMKSIYKGTDGTVGSIAAWESDVKEVGAGEQEITKITENKRIDFALRFKKPMEDTAVGFMSTEAVTGNQTKVKWGINGVIPYPMNIMLPMMKMDQMIGNDLQKGLENLKNKMEN</sequence>
<keyword evidence="1" id="KW-0472">Membrane</keyword>
<name>A0A0Q0XY17_9FLAO</name>
<dbReference type="Gene3D" id="3.30.530.20">
    <property type="match status" value="1"/>
</dbReference>
<dbReference type="Proteomes" id="UP000050443">
    <property type="component" value="Unassembled WGS sequence"/>
</dbReference>
<dbReference type="InterPro" id="IPR023393">
    <property type="entry name" value="START-like_dom_sf"/>
</dbReference>
<dbReference type="InterPro" id="IPR019587">
    <property type="entry name" value="Polyketide_cyclase/dehydratase"/>
</dbReference>
<gene>
    <name evidence="2" type="ORF">RC62_4071</name>
</gene>
<dbReference type="EMBL" id="JRLF01000008">
    <property type="protein sequence ID" value="KQB41325.1"/>
    <property type="molecule type" value="Genomic_DNA"/>
</dbReference>
<protein>
    <submittedName>
        <fullName evidence="2">Polyketide cyclase / dehydrase and lipid transport</fullName>
    </submittedName>
</protein>
<organism evidence="2 3">
    <name type="scientific">Flavobacterium aquidurense</name>
    <dbReference type="NCBI Taxonomy" id="362413"/>
    <lineage>
        <taxon>Bacteria</taxon>
        <taxon>Pseudomonadati</taxon>
        <taxon>Bacteroidota</taxon>
        <taxon>Flavobacteriia</taxon>
        <taxon>Flavobacteriales</taxon>
        <taxon>Flavobacteriaceae</taxon>
        <taxon>Flavobacterium</taxon>
    </lineage>
</organism>
<evidence type="ECO:0000313" key="2">
    <source>
        <dbReference type="EMBL" id="KQB41325.1"/>
    </source>
</evidence>
<comment type="caution">
    <text evidence="2">The sequence shown here is derived from an EMBL/GenBank/DDBJ whole genome shotgun (WGS) entry which is preliminary data.</text>
</comment>
<dbReference type="OrthoDB" id="9807923at2"/>
<evidence type="ECO:0000256" key="1">
    <source>
        <dbReference type="SAM" id="Phobius"/>
    </source>
</evidence>
<dbReference type="RefSeq" id="WP_055093443.1">
    <property type="nucleotide sequence ID" value="NZ_JRLF01000008.1"/>
</dbReference>
<keyword evidence="1" id="KW-1133">Transmembrane helix</keyword>
<dbReference type="SUPFAM" id="SSF55961">
    <property type="entry name" value="Bet v1-like"/>
    <property type="match status" value="1"/>
</dbReference>
<feature type="transmembrane region" description="Helical" evidence="1">
    <location>
        <begin position="7"/>
        <end position="25"/>
    </location>
</feature>
<dbReference type="CDD" id="cd07818">
    <property type="entry name" value="SRPBCC_1"/>
    <property type="match status" value="1"/>
</dbReference>
<dbReference type="AlphaFoldDB" id="A0A0Q0XY17"/>
<evidence type="ECO:0000313" key="3">
    <source>
        <dbReference type="Proteomes" id="UP000050443"/>
    </source>
</evidence>
<dbReference type="Pfam" id="PF10604">
    <property type="entry name" value="Polyketide_cyc2"/>
    <property type="match status" value="1"/>
</dbReference>
<keyword evidence="1" id="KW-0812">Transmembrane</keyword>
<proteinExistence type="predicted"/>
<accession>A0A0Q0XY17</accession>
<dbReference type="PATRIC" id="fig|362413.3.peg.3994"/>